<name>B1YCB4_PYRNV</name>
<sequence>MKIGVIISAYRRYHFLPQAIESVLKQTRKADEVVVVVDDAEKVKSYPVYIVESKAEKYGEMVAEGIRALDSDIIAFLEDDDIFHEDKLKIAEKAFKEGGTVALHHKQVYIDVNGNIIKDGSLVHSYEIGQPQVELTINKFNASKIFKKFPAIHHNPSSMLIKKEVFYEYKDLFVNIDLLLDFTLFITSLSLGRVKHIPDRLTFYRIGAGNSQLQNGDLTTMNKIICTLNRYSLDLDLLLKEIHDNNLRKLILKFYFSNAIPVYIFNTIFTCRRVYNISYYRLISRLLKGIFMNQYPTPRSFIALLLIPILGRRKVAHFALKYFLKSPK</sequence>
<gene>
    <name evidence="2" type="ordered locus">Tneu_0480</name>
</gene>
<organism evidence="2 3">
    <name type="scientific">Pyrobaculum neutrophilum (strain DSM 2338 / JCM 9278 / NBRC 100436 / V24Sta)</name>
    <name type="common">Thermoproteus neutrophilus</name>
    <dbReference type="NCBI Taxonomy" id="444157"/>
    <lineage>
        <taxon>Archaea</taxon>
        <taxon>Thermoproteota</taxon>
        <taxon>Thermoprotei</taxon>
        <taxon>Thermoproteales</taxon>
        <taxon>Thermoproteaceae</taxon>
        <taxon>Pyrobaculum</taxon>
    </lineage>
</organism>
<dbReference type="STRING" id="444157.Tneu_0480"/>
<dbReference type="GO" id="GO:0016758">
    <property type="term" value="F:hexosyltransferase activity"/>
    <property type="evidence" value="ECO:0007669"/>
    <property type="project" value="UniProtKB-ARBA"/>
</dbReference>
<feature type="domain" description="Glycosyltransferase 2-like" evidence="1">
    <location>
        <begin position="5"/>
        <end position="166"/>
    </location>
</feature>
<dbReference type="HOGENOM" id="CLU_846269_0_0_2"/>
<dbReference type="PANTHER" id="PTHR22916">
    <property type="entry name" value="GLYCOSYLTRANSFERASE"/>
    <property type="match status" value="1"/>
</dbReference>
<dbReference type="SUPFAM" id="SSF53448">
    <property type="entry name" value="Nucleotide-diphospho-sugar transferases"/>
    <property type="match status" value="1"/>
</dbReference>
<evidence type="ECO:0000313" key="2">
    <source>
        <dbReference type="EMBL" id="ACB39427.1"/>
    </source>
</evidence>
<dbReference type="AlphaFoldDB" id="B1YCB4"/>
<accession>B1YCB4</accession>
<dbReference type="CAZy" id="GT2">
    <property type="family name" value="Glycosyltransferase Family 2"/>
</dbReference>
<keyword evidence="2" id="KW-0808">Transferase</keyword>
<dbReference type="EMBL" id="CP001014">
    <property type="protein sequence ID" value="ACB39427.1"/>
    <property type="molecule type" value="Genomic_DNA"/>
</dbReference>
<dbReference type="GeneID" id="6165911"/>
<dbReference type="Gene3D" id="3.90.550.10">
    <property type="entry name" value="Spore Coat Polysaccharide Biosynthesis Protein SpsA, Chain A"/>
    <property type="match status" value="1"/>
</dbReference>
<evidence type="ECO:0000259" key="1">
    <source>
        <dbReference type="Pfam" id="PF00535"/>
    </source>
</evidence>
<dbReference type="Pfam" id="PF00535">
    <property type="entry name" value="Glycos_transf_2"/>
    <property type="match status" value="1"/>
</dbReference>
<dbReference type="InterPro" id="IPR001173">
    <property type="entry name" value="Glyco_trans_2-like"/>
</dbReference>
<dbReference type="RefSeq" id="WP_012349847.1">
    <property type="nucleotide sequence ID" value="NC_010525.1"/>
</dbReference>
<reference evidence="2" key="1">
    <citation type="submission" date="2008-03" db="EMBL/GenBank/DDBJ databases">
        <title>Complete sequence of Thermoproteus neutrophilus V24Sta.</title>
        <authorList>
            <consortium name="US DOE Joint Genome Institute"/>
            <person name="Copeland A."/>
            <person name="Lucas S."/>
            <person name="Lapidus A."/>
            <person name="Glavina del Rio T."/>
            <person name="Dalin E."/>
            <person name="Tice H."/>
            <person name="Bruce D."/>
            <person name="Goodwin L."/>
            <person name="Pitluck S."/>
            <person name="Sims D."/>
            <person name="Brettin T."/>
            <person name="Detter J.C."/>
            <person name="Han C."/>
            <person name="Kuske C.R."/>
            <person name="Schmutz J."/>
            <person name="Larimer F."/>
            <person name="Land M."/>
            <person name="Hauser L."/>
            <person name="Kyrpides N."/>
            <person name="Mikhailova N."/>
            <person name="Biddle J.F."/>
            <person name="Zhang Z."/>
            <person name="Fitz-Gibbon S.T."/>
            <person name="Lowe T.M."/>
            <person name="Saltikov C."/>
            <person name="House C.H."/>
            <person name="Richardson P."/>
        </authorList>
    </citation>
    <scope>NUCLEOTIDE SEQUENCE [LARGE SCALE GENOMIC DNA]</scope>
    <source>
        <strain evidence="2">V24Sta</strain>
    </source>
</reference>
<evidence type="ECO:0000313" key="3">
    <source>
        <dbReference type="Proteomes" id="UP000001694"/>
    </source>
</evidence>
<dbReference type="InterPro" id="IPR029044">
    <property type="entry name" value="Nucleotide-diphossugar_trans"/>
</dbReference>
<dbReference type="eggNOG" id="arCOG01398">
    <property type="taxonomic scope" value="Archaea"/>
</dbReference>
<dbReference type="OrthoDB" id="42128at2157"/>
<dbReference type="Proteomes" id="UP000001694">
    <property type="component" value="Chromosome"/>
</dbReference>
<dbReference type="KEGG" id="tne:Tneu_0480"/>
<protein>
    <submittedName>
        <fullName evidence="2">Glycosyl transferase family 2</fullName>
    </submittedName>
</protein>
<keyword evidence="3" id="KW-1185">Reference proteome</keyword>
<dbReference type="PANTHER" id="PTHR22916:SF3">
    <property type="entry name" value="UDP-GLCNAC:BETAGAL BETA-1,3-N-ACETYLGLUCOSAMINYLTRANSFERASE-LIKE PROTEIN 1"/>
    <property type="match status" value="1"/>
</dbReference>
<proteinExistence type="predicted"/>